<evidence type="ECO:0000313" key="1">
    <source>
        <dbReference type="EMBL" id="KAG5855779.1"/>
    </source>
</evidence>
<evidence type="ECO:0000313" key="2">
    <source>
        <dbReference type="Proteomes" id="UP001044222"/>
    </source>
</evidence>
<sequence>MLLLYWSQCKGNKSPIYGNVSGMAMSHTGTQGTDRDDGEVPLYASVQPANTRNQDELLPSTVQKPLPQCEEGVQYASIQFRPSSAAPR</sequence>
<accession>A0A9D3S509</accession>
<dbReference type="EMBL" id="JAFIRN010000001">
    <property type="protein sequence ID" value="KAG5855779.1"/>
    <property type="molecule type" value="Genomic_DNA"/>
</dbReference>
<organism evidence="1 2">
    <name type="scientific">Anguilla anguilla</name>
    <name type="common">European freshwater eel</name>
    <name type="synonym">Muraena anguilla</name>
    <dbReference type="NCBI Taxonomy" id="7936"/>
    <lineage>
        <taxon>Eukaryota</taxon>
        <taxon>Metazoa</taxon>
        <taxon>Chordata</taxon>
        <taxon>Craniata</taxon>
        <taxon>Vertebrata</taxon>
        <taxon>Euteleostomi</taxon>
        <taxon>Actinopterygii</taxon>
        <taxon>Neopterygii</taxon>
        <taxon>Teleostei</taxon>
        <taxon>Anguilliformes</taxon>
        <taxon>Anguillidae</taxon>
        <taxon>Anguilla</taxon>
    </lineage>
</organism>
<dbReference type="Proteomes" id="UP001044222">
    <property type="component" value="Unassembled WGS sequence"/>
</dbReference>
<keyword evidence="2" id="KW-1185">Reference proteome</keyword>
<name>A0A9D3S509_ANGAN</name>
<protein>
    <submittedName>
        <fullName evidence="1">Uncharacterized protein</fullName>
    </submittedName>
</protein>
<reference evidence="1" key="1">
    <citation type="submission" date="2021-01" db="EMBL/GenBank/DDBJ databases">
        <title>A chromosome-scale assembly of European eel, Anguilla anguilla.</title>
        <authorList>
            <person name="Henkel C."/>
            <person name="Jong-Raadsen S.A."/>
            <person name="Dufour S."/>
            <person name="Weltzien F.-A."/>
            <person name="Palstra A.P."/>
            <person name="Pelster B."/>
            <person name="Spaink H.P."/>
            <person name="Van Den Thillart G.E."/>
            <person name="Jansen H."/>
            <person name="Zahm M."/>
            <person name="Klopp C."/>
            <person name="Cedric C."/>
            <person name="Louis A."/>
            <person name="Berthelot C."/>
            <person name="Parey E."/>
            <person name="Roest Crollius H."/>
            <person name="Montfort J."/>
            <person name="Robinson-Rechavi M."/>
            <person name="Bucao C."/>
            <person name="Bouchez O."/>
            <person name="Gislard M."/>
            <person name="Lluch J."/>
            <person name="Milhes M."/>
            <person name="Lampietro C."/>
            <person name="Lopez Roques C."/>
            <person name="Donnadieu C."/>
            <person name="Braasch I."/>
            <person name="Desvignes T."/>
            <person name="Postlethwait J."/>
            <person name="Bobe J."/>
            <person name="Guiguen Y."/>
            <person name="Dirks R."/>
        </authorList>
    </citation>
    <scope>NUCLEOTIDE SEQUENCE</scope>
    <source>
        <strain evidence="1">Tag_6206</strain>
        <tissue evidence="1">Liver</tissue>
    </source>
</reference>
<gene>
    <name evidence="1" type="ORF">ANANG_G00000220</name>
</gene>
<proteinExistence type="predicted"/>
<dbReference type="AlphaFoldDB" id="A0A9D3S509"/>
<comment type="caution">
    <text evidence="1">The sequence shown here is derived from an EMBL/GenBank/DDBJ whole genome shotgun (WGS) entry which is preliminary data.</text>
</comment>